<gene>
    <name evidence="1" type="ORF">BDN72DRAFT_768263</name>
</gene>
<protein>
    <submittedName>
        <fullName evidence="1">Riboflavin synthase domain-like protein</fullName>
    </submittedName>
</protein>
<dbReference type="Proteomes" id="UP000308600">
    <property type="component" value="Unassembled WGS sequence"/>
</dbReference>
<keyword evidence="2" id="KW-1185">Reference proteome</keyword>
<organism evidence="1 2">
    <name type="scientific">Pluteus cervinus</name>
    <dbReference type="NCBI Taxonomy" id="181527"/>
    <lineage>
        <taxon>Eukaryota</taxon>
        <taxon>Fungi</taxon>
        <taxon>Dikarya</taxon>
        <taxon>Basidiomycota</taxon>
        <taxon>Agaricomycotina</taxon>
        <taxon>Agaricomycetes</taxon>
        <taxon>Agaricomycetidae</taxon>
        <taxon>Agaricales</taxon>
        <taxon>Pluteineae</taxon>
        <taxon>Pluteaceae</taxon>
        <taxon>Pluteus</taxon>
    </lineage>
</organism>
<reference evidence="1 2" key="1">
    <citation type="journal article" date="2019" name="Nat. Ecol. Evol.">
        <title>Megaphylogeny resolves global patterns of mushroom evolution.</title>
        <authorList>
            <person name="Varga T."/>
            <person name="Krizsan K."/>
            <person name="Foldi C."/>
            <person name="Dima B."/>
            <person name="Sanchez-Garcia M."/>
            <person name="Sanchez-Ramirez S."/>
            <person name="Szollosi G.J."/>
            <person name="Szarkandi J.G."/>
            <person name="Papp V."/>
            <person name="Albert L."/>
            <person name="Andreopoulos W."/>
            <person name="Angelini C."/>
            <person name="Antonin V."/>
            <person name="Barry K.W."/>
            <person name="Bougher N.L."/>
            <person name="Buchanan P."/>
            <person name="Buyck B."/>
            <person name="Bense V."/>
            <person name="Catcheside P."/>
            <person name="Chovatia M."/>
            <person name="Cooper J."/>
            <person name="Damon W."/>
            <person name="Desjardin D."/>
            <person name="Finy P."/>
            <person name="Geml J."/>
            <person name="Haridas S."/>
            <person name="Hughes K."/>
            <person name="Justo A."/>
            <person name="Karasinski D."/>
            <person name="Kautmanova I."/>
            <person name="Kiss B."/>
            <person name="Kocsube S."/>
            <person name="Kotiranta H."/>
            <person name="LaButti K.M."/>
            <person name="Lechner B.E."/>
            <person name="Liimatainen K."/>
            <person name="Lipzen A."/>
            <person name="Lukacs Z."/>
            <person name="Mihaltcheva S."/>
            <person name="Morgado L.N."/>
            <person name="Niskanen T."/>
            <person name="Noordeloos M.E."/>
            <person name="Ohm R.A."/>
            <person name="Ortiz-Santana B."/>
            <person name="Ovrebo C."/>
            <person name="Racz N."/>
            <person name="Riley R."/>
            <person name="Savchenko A."/>
            <person name="Shiryaev A."/>
            <person name="Soop K."/>
            <person name="Spirin V."/>
            <person name="Szebenyi C."/>
            <person name="Tomsovsky M."/>
            <person name="Tulloss R.E."/>
            <person name="Uehling J."/>
            <person name="Grigoriev I.V."/>
            <person name="Vagvolgyi C."/>
            <person name="Papp T."/>
            <person name="Martin F.M."/>
            <person name="Miettinen O."/>
            <person name="Hibbett D.S."/>
            <person name="Nagy L.G."/>
        </authorList>
    </citation>
    <scope>NUCLEOTIDE SEQUENCE [LARGE SCALE GENOMIC DNA]</scope>
    <source>
        <strain evidence="1 2">NL-1719</strain>
    </source>
</reference>
<proteinExistence type="predicted"/>
<sequence length="602" mass="68974">MASTSKSTEDLSRSLLILYATETGTAQDAADQIARQCRRILYGCRVMSMDTYALEELTNEELVIFVVSTTGSGTEPRSMTPLWNMLLNSSLPSDLFSEDPLLEFAVFALGDSSYEKFCWPGKLLSRRMEDLGARQICERGEGDEQHQLGIDGALQSWMEKLIATLLQLNPLPAGTSIIPNEKIPPPRISLQKTTPGEATTSDTRVDPLSQDDSYFLATLTKNERITAADWYQHVRHLEFDFDEDISYRPGDIAVIHPEASPADVETFLTRMGWGNFADDTFVIQHTLTDQSLPDHLPTISTLRTLFTRYLDLNAVPRRNFFQYLRYFNDDELEREKLDDFISLEGADELYEYCYRVRRTVLEVLEEFRNVHIPKEYVFDVFPFLRPRQFSISSSVQRHERQIHLCVAIVKYRTKLKIPRRGTCTSYLAVLQPGVQLRVGIRQGLLRLPEGQDRPLICVGPGTGIAPMRSLIEERISNKSSENTLYFGCRSSSKDQHYSTEWAQFVERDKLTYRTAFSRDGPEGTPRIYVQDLIREDSERIWDLLDSRDAWVYISGSSNKMPTAVKEALAYAVETNGNRSHAEAKEYVEEMIRSNRLFEECWS</sequence>
<dbReference type="EMBL" id="ML208335">
    <property type="protein sequence ID" value="TFK69170.1"/>
    <property type="molecule type" value="Genomic_DNA"/>
</dbReference>
<evidence type="ECO:0000313" key="1">
    <source>
        <dbReference type="EMBL" id="TFK69170.1"/>
    </source>
</evidence>
<accession>A0ACD3AUD3</accession>
<evidence type="ECO:0000313" key="2">
    <source>
        <dbReference type="Proteomes" id="UP000308600"/>
    </source>
</evidence>
<name>A0ACD3AUD3_9AGAR</name>